<evidence type="ECO:0000313" key="2">
    <source>
        <dbReference type="Proteomes" id="UP000823388"/>
    </source>
</evidence>
<gene>
    <name evidence="1" type="ORF">PVAP13_2NG264903</name>
</gene>
<evidence type="ECO:0000313" key="1">
    <source>
        <dbReference type="EMBL" id="KAG2633528.1"/>
    </source>
</evidence>
<proteinExistence type="predicted"/>
<reference evidence="1" key="1">
    <citation type="submission" date="2020-05" db="EMBL/GenBank/DDBJ databases">
        <title>WGS assembly of Panicum virgatum.</title>
        <authorList>
            <person name="Lovell J.T."/>
            <person name="Jenkins J."/>
            <person name="Shu S."/>
            <person name="Juenger T.E."/>
            <person name="Schmutz J."/>
        </authorList>
    </citation>
    <scope>NUCLEOTIDE SEQUENCE</scope>
    <source>
        <strain evidence="1">AP13</strain>
    </source>
</reference>
<keyword evidence="2" id="KW-1185">Reference proteome</keyword>
<dbReference type="AlphaFoldDB" id="A0A8T0VFG5"/>
<feature type="non-terminal residue" evidence="1">
    <location>
        <position position="1"/>
    </location>
</feature>
<accession>A0A8T0VFG5</accession>
<protein>
    <submittedName>
        <fullName evidence="1">Uncharacterized protein</fullName>
    </submittedName>
</protein>
<comment type="caution">
    <text evidence="1">The sequence shown here is derived from an EMBL/GenBank/DDBJ whole genome shotgun (WGS) entry which is preliminary data.</text>
</comment>
<name>A0A8T0VFG5_PANVG</name>
<sequence length="116" mass="12773">LVAFVLGATHRPTSFGQFWHWIAIILPNRKQFHMTGLTAICWAIWTARNNSCFEKKSIGSPTKIVCSISSFLNYWAGLQSGQNKEDLEAGAKALLKAALHFHTKAAGDDAGMVLLQ</sequence>
<dbReference type="Proteomes" id="UP000823388">
    <property type="component" value="Chromosome 2N"/>
</dbReference>
<dbReference type="EMBL" id="CM029040">
    <property type="protein sequence ID" value="KAG2633528.1"/>
    <property type="molecule type" value="Genomic_DNA"/>
</dbReference>
<organism evidence="1 2">
    <name type="scientific">Panicum virgatum</name>
    <name type="common">Blackwell switchgrass</name>
    <dbReference type="NCBI Taxonomy" id="38727"/>
    <lineage>
        <taxon>Eukaryota</taxon>
        <taxon>Viridiplantae</taxon>
        <taxon>Streptophyta</taxon>
        <taxon>Embryophyta</taxon>
        <taxon>Tracheophyta</taxon>
        <taxon>Spermatophyta</taxon>
        <taxon>Magnoliopsida</taxon>
        <taxon>Liliopsida</taxon>
        <taxon>Poales</taxon>
        <taxon>Poaceae</taxon>
        <taxon>PACMAD clade</taxon>
        <taxon>Panicoideae</taxon>
        <taxon>Panicodae</taxon>
        <taxon>Paniceae</taxon>
        <taxon>Panicinae</taxon>
        <taxon>Panicum</taxon>
        <taxon>Panicum sect. Hiantes</taxon>
    </lineage>
</organism>